<keyword evidence="2" id="KW-0677">Repeat</keyword>
<dbReference type="PROSITE" id="PS51897">
    <property type="entry name" value="ANNEXIN_2"/>
    <property type="match status" value="1"/>
</dbReference>
<evidence type="ECO:0000256" key="4">
    <source>
        <dbReference type="SAM" id="MobiDB-lite"/>
    </source>
</evidence>
<dbReference type="InterPro" id="IPR018502">
    <property type="entry name" value="Annexin_repeat"/>
</dbReference>
<feature type="compositionally biased region" description="Polar residues" evidence="4">
    <location>
        <begin position="188"/>
        <end position="197"/>
    </location>
</feature>
<evidence type="ECO:0000256" key="1">
    <source>
        <dbReference type="ARBA" id="ARBA00007831"/>
    </source>
</evidence>
<gene>
    <name evidence="5" type="ORF">ACJMK2_037264</name>
</gene>
<keyword evidence="6" id="KW-1185">Reference proteome</keyword>
<proteinExistence type="inferred from homology"/>
<feature type="non-terminal residue" evidence="5">
    <location>
        <position position="282"/>
    </location>
</feature>
<dbReference type="SUPFAM" id="SSF47874">
    <property type="entry name" value="Annexin"/>
    <property type="match status" value="2"/>
</dbReference>
<name>A0ABD3WJQ8_SINWO</name>
<feature type="compositionally biased region" description="Basic and acidic residues" evidence="4">
    <location>
        <begin position="200"/>
        <end position="226"/>
    </location>
</feature>
<dbReference type="Gene3D" id="1.10.220.10">
    <property type="entry name" value="Annexin"/>
    <property type="match status" value="2"/>
</dbReference>
<protein>
    <submittedName>
        <fullName evidence="5">Uncharacterized protein</fullName>
    </submittedName>
</protein>
<sequence>MSGDDRWTGESGNFFKLLTEKPFIHLKSVLSEFKVVSGGRDVLEIVKEECPADYHRTMTALISYIKSPANYYADVLFKHKVSSNDPVFVSTLVTRSEIDMPMVKMFYKKKYDSDLVEDISTKPHPTRAVLVALASKIPPTTKTKESLSKITYGRGGPPSAIRQQQSTPRRENPSRVRHPDEASIAASIDSNPLNQPSRRVHAETAKQQHKEQEVKERLHEDGDHNGTVKPSKNFNANDDCERLQKAMDGNAADMGVIISIITKRSNKQRQELKRKYDEKFKK</sequence>
<evidence type="ECO:0000256" key="3">
    <source>
        <dbReference type="ARBA" id="ARBA00023216"/>
    </source>
</evidence>
<organism evidence="5 6">
    <name type="scientific">Sinanodonta woodiana</name>
    <name type="common">Chinese pond mussel</name>
    <name type="synonym">Anodonta woodiana</name>
    <dbReference type="NCBI Taxonomy" id="1069815"/>
    <lineage>
        <taxon>Eukaryota</taxon>
        <taxon>Metazoa</taxon>
        <taxon>Spiralia</taxon>
        <taxon>Lophotrochozoa</taxon>
        <taxon>Mollusca</taxon>
        <taxon>Bivalvia</taxon>
        <taxon>Autobranchia</taxon>
        <taxon>Heteroconchia</taxon>
        <taxon>Palaeoheterodonta</taxon>
        <taxon>Unionida</taxon>
        <taxon>Unionoidea</taxon>
        <taxon>Unionidae</taxon>
        <taxon>Unioninae</taxon>
        <taxon>Sinanodonta</taxon>
    </lineage>
</organism>
<evidence type="ECO:0000313" key="6">
    <source>
        <dbReference type="Proteomes" id="UP001634394"/>
    </source>
</evidence>
<dbReference type="AlphaFoldDB" id="A0ABD3WJQ8"/>
<accession>A0ABD3WJQ8</accession>
<dbReference type="PANTHER" id="PTHR10502:SF175">
    <property type="entry name" value="ANNEXIN A13"/>
    <property type="match status" value="1"/>
</dbReference>
<feature type="compositionally biased region" description="Basic and acidic residues" evidence="4">
    <location>
        <begin position="268"/>
        <end position="282"/>
    </location>
</feature>
<dbReference type="Proteomes" id="UP001634394">
    <property type="component" value="Unassembled WGS sequence"/>
</dbReference>
<feature type="compositionally biased region" description="Basic and acidic residues" evidence="4">
    <location>
        <begin position="168"/>
        <end position="181"/>
    </location>
</feature>
<evidence type="ECO:0000313" key="5">
    <source>
        <dbReference type="EMBL" id="KAL3874219.1"/>
    </source>
</evidence>
<dbReference type="InterPro" id="IPR037104">
    <property type="entry name" value="Annexin_sf"/>
</dbReference>
<comment type="caution">
    <text evidence="5">The sequence shown here is derived from an EMBL/GenBank/DDBJ whole genome shotgun (WGS) entry which is preliminary data.</text>
</comment>
<reference evidence="5 6" key="1">
    <citation type="submission" date="2024-11" db="EMBL/GenBank/DDBJ databases">
        <title>Chromosome-level genome assembly of the freshwater bivalve Anodonta woodiana.</title>
        <authorList>
            <person name="Chen X."/>
        </authorList>
    </citation>
    <scope>NUCLEOTIDE SEQUENCE [LARGE SCALE GENOMIC DNA]</scope>
    <source>
        <strain evidence="5">MN2024</strain>
        <tissue evidence="5">Gills</tissue>
    </source>
</reference>
<feature type="region of interest" description="Disordered" evidence="4">
    <location>
        <begin position="142"/>
        <end position="236"/>
    </location>
</feature>
<keyword evidence="3" id="KW-0041">Annexin</keyword>
<dbReference type="PANTHER" id="PTHR10502">
    <property type="entry name" value="ANNEXIN"/>
    <property type="match status" value="1"/>
</dbReference>
<comment type="similarity">
    <text evidence="1">Belongs to the annexin family.</text>
</comment>
<feature type="region of interest" description="Disordered" evidence="4">
    <location>
        <begin position="263"/>
        <end position="282"/>
    </location>
</feature>
<evidence type="ECO:0000256" key="2">
    <source>
        <dbReference type="ARBA" id="ARBA00022737"/>
    </source>
</evidence>
<dbReference type="EMBL" id="JBJQND010000006">
    <property type="protein sequence ID" value="KAL3874219.1"/>
    <property type="molecule type" value="Genomic_DNA"/>
</dbReference>
<dbReference type="Pfam" id="PF00191">
    <property type="entry name" value="Annexin"/>
    <property type="match status" value="2"/>
</dbReference>